<feature type="region of interest" description="Disordered" evidence="3">
    <location>
        <begin position="1"/>
        <end position="30"/>
    </location>
</feature>
<dbReference type="SUPFAM" id="SSF54160">
    <property type="entry name" value="Chromo domain-like"/>
    <property type="match status" value="3"/>
</dbReference>
<feature type="domain" description="Chromo" evidence="4">
    <location>
        <begin position="95"/>
        <end position="152"/>
    </location>
</feature>
<accession>E4YTN0</accession>
<dbReference type="AlphaFoldDB" id="E4YTN0"/>
<evidence type="ECO:0000313" key="5">
    <source>
        <dbReference type="EMBL" id="CBY38819.1"/>
    </source>
</evidence>
<dbReference type="InterPro" id="IPR016197">
    <property type="entry name" value="Chromo-like_dom_sf"/>
</dbReference>
<feature type="compositionally biased region" description="Low complexity" evidence="3">
    <location>
        <begin position="309"/>
        <end position="320"/>
    </location>
</feature>
<proteinExistence type="predicted"/>
<comment type="subcellular location">
    <subcellularLocation>
        <location evidence="1">Nucleus</location>
    </subcellularLocation>
</comment>
<dbReference type="Gene3D" id="2.40.50.40">
    <property type="match status" value="4"/>
</dbReference>
<dbReference type="InterPro" id="IPR000953">
    <property type="entry name" value="Chromo/chromo_shadow_dom"/>
</dbReference>
<dbReference type="InterPro" id="IPR023780">
    <property type="entry name" value="Chromo_domain"/>
</dbReference>
<evidence type="ECO:0000259" key="4">
    <source>
        <dbReference type="PROSITE" id="PS50013"/>
    </source>
</evidence>
<feature type="compositionally biased region" description="Basic residues" evidence="3">
    <location>
        <begin position="1"/>
        <end position="10"/>
    </location>
</feature>
<dbReference type="Proteomes" id="UP000011014">
    <property type="component" value="Unassembled WGS sequence"/>
</dbReference>
<feature type="domain" description="Chromo" evidence="4">
    <location>
        <begin position="162"/>
        <end position="221"/>
    </location>
</feature>
<reference evidence="5" key="1">
    <citation type="journal article" date="2010" name="Science">
        <title>Plasticity of animal genome architecture unmasked by rapid evolution of a pelagic tunicate.</title>
        <authorList>
            <person name="Denoeud F."/>
            <person name="Henriet S."/>
            <person name="Mungpakdee S."/>
            <person name="Aury J.M."/>
            <person name="Da Silva C."/>
            <person name="Brinkmann H."/>
            <person name="Mikhaleva J."/>
            <person name="Olsen L.C."/>
            <person name="Jubin C."/>
            <person name="Canestro C."/>
            <person name="Bouquet J.M."/>
            <person name="Danks G."/>
            <person name="Poulain J."/>
            <person name="Campsteijn C."/>
            <person name="Adamski M."/>
            <person name="Cross I."/>
            <person name="Yadetie F."/>
            <person name="Muffato M."/>
            <person name="Louis A."/>
            <person name="Butcher S."/>
            <person name="Tsagkogeorga G."/>
            <person name="Konrad A."/>
            <person name="Singh S."/>
            <person name="Jensen M.F."/>
            <person name="Cong E.H."/>
            <person name="Eikeseth-Otteraa H."/>
            <person name="Noel B."/>
            <person name="Anthouard V."/>
            <person name="Porcel B.M."/>
            <person name="Kachouri-Lafond R."/>
            <person name="Nishino A."/>
            <person name="Ugolini M."/>
            <person name="Chourrout P."/>
            <person name="Nishida H."/>
            <person name="Aasland R."/>
            <person name="Huzurbazar S."/>
            <person name="Westhof E."/>
            <person name="Delsuc F."/>
            <person name="Lehrach H."/>
            <person name="Reinhardt R."/>
            <person name="Weissenbach J."/>
            <person name="Roy S.W."/>
            <person name="Artiguenave F."/>
            <person name="Postlethwait J.H."/>
            <person name="Manak J.R."/>
            <person name="Thompson E.M."/>
            <person name="Jaillon O."/>
            <person name="Du Pasquier L."/>
            <person name="Boudinot P."/>
            <person name="Liberles D.A."/>
            <person name="Volff J.N."/>
            <person name="Philippe H."/>
            <person name="Lenhard B."/>
            <person name="Roest Crollius H."/>
            <person name="Wincker P."/>
            <person name="Chourrout D."/>
        </authorList>
    </citation>
    <scope>NUCLEOTIDE SEQUENCE [LARGE SCALE GENOMIC DNA]</scope>
</reference>
<protein>
    <recommendedName>
        <fullName evidence="4">Chromo domain-containing protein</fullName>
    </recommendedName>
</protein>
<evidence type="ECO:0000256" key="1">
    <source>
        <dbReference type="ARBA" id="ARBA00004123"/>
    </source>
</evidence>
<dbReference type="PROSITE" id="PS00598">
    <property type="entry name" value="CHROMO_1"/>
    <property type="match status" value="2"/>
</dbReference>
<dbReference type="PROSITE" id="PS50013">
    <property type="entry name" value="CHROMO_2"/>
    <property type="match status" value="3"/>
</dbReference>
<gene>
    <name evidence="5" type="ORF">GSOID_T00019345001</name>
</gene>
<evidence type="ECO:0000256" key="2">
    <source>
        <dbReference type="ARBA" id="ARBA00023242"/>
    </source>
</evidence>
<feature type="region of interest" description="Disordered" evidence="3">
    <location>
        <begin position="139"/>
        <end position="160"/>
    </location>
</feature>
<feature type="compositionally biased region" description="Basic and acidic residues" evidence="3">
    <location>
        <begin position="277"/>
        <end position="308"/>
    </location>
</feature>
<dbReference type="SMART" id="SM00298">
    <property type="entry name" value="CHROMO"/>
    <property type="match status" value="4"/>
</dbReference>
<feature type="compositionally biased region" description="Acidic residues" evidence="3">
    <location>
        <begin position="148"/>
        <end position="160"/>
    </location>
</feature>
<dbReference type="EMBL" id="FN655333">
    <property type="protein sequence ID" value="CBY38819.1"/>
    <property type="molecule type" value="Genomic_DNA"/>
</dbReference>
<feature type="region of interest" description="Disordered" evidence="3">
    <location>
        <begin position="277"/>
        <end position="320"/>
    </location>
</feature>
<dbReference type="CDD" id="cd18632">
    <property type="entry name" value="CD_Clr4_like"/>
    <property type="match status" value="1"/>
</dbReference>
<dbReference type="InterPro" id="IPR051219">
    <property type="entry name" value="Heterochromatin_chromo-domain"/>
</dbReference>
<name>E4YTN0_OIKDI</name>
<keyword evidence="2" id="KW-0539">Nucleus</keyword>
<feature type="domain" description="Chromo" evidence="4">
    <location>
        <begin position="225"/>
        <end position="284"/>
    </location>
</feature>
<dbReference type="CDD" id="cd00024">
    <property type="entry name" value="CD_CSD"/>
    <property type="match status" value="1"/>
</dbReference>
<organism evidence="5">
    <name type="scientific">Oikopleura dioica</name>
    <name type="common">Tunicate</name>
    <dbReference type="NCBI Taxonomy" id="34765"/>
    <lineage>
        <taxon>Eukaryota</taxon>
        <taxon>Metazoa</taxon>
        <taxon>Chordata</taxon>
        <taxon>Tunicata</taxon>
        <taxon>Appendicularia</taxon>
        <taxon>Copelata</taxon>
        <taxon>Oikopleuridae</taxon>
        <taxon>Oikopleura</taxon>
    </lineage>
</organism>
<evidence type="ECO:0000256" key="3">
    <source>
        <dbReference type="SAM" id="MobiDB-lite"/>
    </source>
</evidence>
<dbReference type="Pfam" id="PF00385">
    <property type="entry name" value="Chromo"/>
    <property type="match status" value="3"/>
</dbReference>
<dbReference type="GO" id="GO:0005634">
    <property type="term" value="C:nucleus"/>
    <property type="evidence" value="ECO:0007669"/>
    <property type="project" value="UniProtKB-SubCell"/>
</dbReference>
<sequence length="320" mass="37194">MAAKKGRGQPRKSDAPKRKSSSKIIPDAPKRTLRQREVDTIVEVLDEKTVKGEVVFRCVWGDENKPKSWVPEEKVPAELVAKFREEPDSDEDVEYEVAKLLDVKKGKVTKYLVRWTGFNSDHDSWEPAANLPKNKIAAFNKKQKNADSSDEEEKSDDEDREYAVEKIIMRKGVGKRRLYRIRWAGFSDAHNSWEPEENLGGAKKLVREFNKNADEREAKQMEKEYEVEKIVDEKTHYSKPLYCVKWHGYKKNHNTWQDAESLADCQDVLEKWELTKEKRAEKKQEQTAKRDKKKAEERKKREEAKLSKAAENAAKKATTA</sequence>
<dbReference type="InterPro" id="IPR023779">
    <property type="entry name" value="Chromodomain_CS"/>
</dbReference>
<dbReference type="PANTHER" id="PTHR22812">
    <property type="entry name" value="CHROMOBOX PROTEIN"/>
    <property type="match status" value="1"/>
</dbReference>